<dbReference type="Proteomes" id="UP000276776">
    <property type="component" value="Unassembled WGS sequence"/>
</dbReference>
<feature type="transmembrane region" description="Helical" evidence="2">
    <location>
        <begin position="12"/>
        <end position="32"/>
    </location>
</feature>
<feature type="transmembrane region" description="Helical" evidence="2">
    <location>
        <begin position="95"/>
        <end position="117"/>
    </location>
</feature>
<evidence type="ECO:0000313" key="3">
    <source>
        <dbReference type="EMBL" id="VDN02934.1"/>
    </source>
</evidence>
<reference evidence="3 4" key="2">
    <citation type="submission" date="2018-11" db="EMBL/GenBank/DDBJ databases">
        <authorList>
            <consortium name="Pathogen Informatics"/>
        </authorList>
    </citation>
    <scope>NUCLEOTIDE SEQUENCE [LARGE SCALE GENOMIC DNA]</scope>
</reference>
<evidence type="ECO:0000313" key="4">
    <source>
        <dbReference type="Proteomes" id="UP000276776"/>
    </source>
</evidence>
<keyword evidence="2" id="KW-0472">Membrane</keyword>
<protein>
    <submittedName>
        <fullName evidence="5">MARVEL domain-containing protein</fullName>
    </submittedName>
</protein>
<dbReference type="EMBL" id="UYYF01004355">
    <property type="protein sequence ID" value="VDN02934.1"/>
    <property type="molecule type" value="Genomic_DNA"/>
</dbReference>
<organism evidence="5">
    <name type="scientific">Thelazia callipaeda</name>
    <name type="common">Oriental eyeworm</name>
    <name type="synonym">Parasitic nematode</name>
    <dbReference type="NCBI Taxonomy" id="103827"/>
    <lineage>
        <taxon>Eukaryota</taxon>
        <taxon>Metazoa</taxon>
        <taxon>Ecdysozoa</taxon>
        <taxon>Nematoda</taxon>
        <taxon>Chromadorea</taxon>
        <taxon>Rhabditida</taxon>
        <taxon>Spirurina</taxon>
        <taxon>Spiruromorpha</taxon>
        <taxon>Thelazioidea</taxon>
        <taxon>Thelaziidae</taxon>
        <taxon>Thelazia</taxon>
    </lineage>
</organism>
<keyword evidence="2" id="KW-0812">Transmembrane</keyword>
<dbReference type="WBParaSite" id="TCLT_0000567401-mRNA-1">
    <property type="protein sequence ID" value="TCLT_0000567401-mRNA-1"/>
    <property type="gene ID" value="TCLT_0000567401"/>
</dbReference>
<evidence type="ECO:0000313" key="5">
    <source>
        <dbReference type="WBParaSite" id="TCLT_0000567401-mRNA-1"/>
    </source>
</evidence>
<evidence type="ECO:0000256" key="1">
    <source>
        <dbReference type="SAM" id="MobiDB-lite"/>
    </source>
</evidence>
<reference evidence="5" key="1">
    <citation type="submission" date="2017-02" db="UniProtKB">
        <authorList>
            <consortium name="WormBaseParasite"/>
        </authorList>
    </citation>
    <scope>IDENTIFICATION</scope>
</reference>
<gene>
    <name evidence="3" type="ORF">TCLT_LOCUS5663</name>
</gene>
<name>A0A0N5CYY0_THECL</name>
<keyword evidence="4" id="KW-1185">Reference proteome</keyword>
<evidence type="ECO:0000256" key="2">
    <source>
        <dbReference type="SAM" id="Phobius"/>
    </source>
</evidence>
<proteinExistence type="predicted"/>
<dbReference type="OMA" id="FVFFCAW"/>
<feature type="region of interest" description="Disordered" evidence="1">
    <location>
        <begin position="172"/>
        <end position="192"/>
    </location>
</feature>
<feature type="transmembrane region" description="Helical" evidence="2">
    <location>
        <begin position="123"/>
        <end position="145"/>
    </location>
</feature>
<keyword evidence="2" id="KW-1133">Transmembrane helix</keyword>
<dbReference type="AlphaFoldDB" id="A0A0N5CYY0"/>
<feature type="transmembrane region" description="Helical" evidence="2">
    <location>
        <begin position="44"/>
        <end position="65"/>
    </location>
</feature>
<feature type="transmembrane region" description="Helical" evidence="2">
    <location>
        <begin position="71"/>
        <end position="88"/>
    </location>
</feature>
<sequence length="192" mass="21477">MVELDKEFPKKWPFGVILTAQWISCFILLVVLYCSPYHYTGTSFVFFCAWTMFFVGLLVWIAHILGFQRQIIYVGLMSAYIPFALLLFCYSLIFFFFFSLSSLICMICMLSSIGFVASLFFTYFLATVLCLLCAAICGYLAILLYRATPNGLLLNLRMVIIEGDKTSTIGTTAAASNNTPSSGVYPHGTNPV</sequence>
<accession>A0A0N5CYY0</accession>
<dbReference type="OrthoDB" id="5822306at2759"/>
<feature type="compositionally biased region" description="Polar residues" evidence="1">
    <location>
        <begin position="172"/>
        <end position="182"/>
    </location>
</feature>